<feature type="transmembrane region" description="Helical" evidence="1">
    <location>
        <begin position="30"/>
        <end position="47"/>
    </location>
</feature>
<dbReference type="EMBL" id="JQIM01000006">
    <property type="protein sequence ID" value="KGX20321.1"/>
    <property type="molecule type" value="Genomic_DNA"/>
</dbReference>
<reference evidence="3 4" key="1">
    <citation type="submission" date="2014-08" db="EMBL/GenBank/DDBJ databases">
        <authorList>
            <person name="Bunnell A."/>
            <person name="Chain P.S."/>
            <person name="Chertkov O."/>
            <person name="Currie B.J."/>
            <person name="Daligault H.E."/>
            <person name="Davenport K.W."/>
            <person name="Davis C."/>
            <person name="Gleasner C.D."/>
            <person name="Johnson S.L."/>
            <person name="Kaestli M."/>
            <person name="Koren S."/>
            <person name="Kunde Y.A."/>
            <person name="Mayo M."/>
            <person name="McMurry K.K."/>
            <person name="Price E.P."/>
            <person name="Reitenga K.G."/>
            <person name="Robison R."/>
            <person name="Rosovitz M.J."/>
            <person name="Sarovich D.S."/>
            <person name="Teshima H."/>
        </authorList>
    </citation>
    <scope>NUCLEOTIDE SEQUENCE [LARGE SCALE GENOMIC DNA]</scope>
    <source>
        <strain evidence="3 4">MSHR44</strain>
    </source>
</reference>
<evidence type="ECO:0000313" key="4">
    <source>
        <dbReference type="Proteomes" id="UP000030475"/>
    </source>
</evidence>
<dbReference type="InterPro" id="IPR053156">
    <property type="entry name" value="T6SS_TssM-like"/>
</dbReference>
<dbReference type="SUPFAM" id="SSF52540">
    <property type="entry name" value="P-loop containing nucleoside triphosphate hydrolases"/>
    <property type="match status" value="1"/>
</dbReference>
<dbReference type="InterPro" id="IPR027417">
    <property type="entry name" value="P-loop_NTPase"/>
</dbReference>
<name>A0AA40JJ57_BURPE</name>
<dbReference type="PANTHER" id="PTHR36153:SF1">
    <property type="entry name" value="TYPE VI SECRETION SYSTEM COMPONENT TSSM1"/>
    <property type="match status" value="1"/>
</dbReference>
<dbReference type="InterPro" id="IPR025743">
    <property type="entry name" value="TssM1_N"/>
</dbReference>
<dbReference type="Pfam" id="PF14331">
    <property type="entry name" value="IcmF-related_N"/>
    <property type="match status" value="1"/>
</dbReference>
<keyword evidence="1" id="KW-0472">Membrane</keyword>
<evidence type="ECO:0000259" key="2">
    <source>
        <dbReference type="Pfam" id="PF14331"/>
    </source>
</evidence>
<keyword evidence="1" id="KW-1133">Transmembrane helix</keyword>
<evidence type="ECO:0000313" key="3">
    <source>
        <dbReference type="EMBL" id="KGX20321.1"/>
    </source>
</evidence>
<comment type="caution">
    <text evidence="3">The sequence shown here is derived from an EMBL/GenBank/DDBJ whole genome shotgun (WGS) entry which is preliminary data.</text>
</comment>
<feature type="transmembrane region" description="Helical" evidence="1">
    <location>
        <begin position="410"/>
        <end position="432"/>
    </location>
</feature>
<evidence type="ECO:0000256" key="1">
    <source>
        <dbReference type="SAM" id="Phobius"/>
    </source>
</evidence>
<dbReference type="Proteomes" id="UP000030475">
    <property type="component" value="Unassembled WGS sequence"/>
</dbReference>
<gene>
    <name evidence="3" type="ORF">Y036_6355</name>
</gene>
<organism evidence="3 4">
    <name type="scientific">Burkholderia pseudomallei</name>
    <name type="common">Pseudomonas pseudomallei</name>
    <dbReference type="NCBI Taxonomy" id="28450"/>
    <lineage>
        <taxon>Bacteria</taxon>
        <taxon>Pseudomonadati</taxon>
        <taxon>Pseudomonadota</taxon>
        <taxon>Betaproteobacteria</taxon>
        <taxon>Burkholderiales</taxon>
        <taxon>Burkholderiaceae</taxon>
        <taxon>Burkholderia</taxon>
        <taxon>pseudomallei group</taxon>
    </lineage>
</organism>
<sequence>MMIARIAALLALAALSWASALYFDWPLWCAPAVFCAALAGWLLCRVARRALRAVRARAQLARLDASERLPAADAPELRVAARWRTALAALGRAQPAPRLRGRPRDALPWYLVIGPEGAGKTTALARARLVSPLRHARDDAAIAPTEDCDWWCFDDAVVLDLAGRFAAPGATDDDRRAWHALLEQLGRARARRGVNGVVVAIDAPRLIEANRDALTIEGSAIRERLEQLIRLFDRRFPVYVLVTQCDRLYGFDEWAAQLAPEQRERAFGYLGDHDADAFVARALDSLDARLGALRVALAARGEPPSPRALMLPHELACLRPALEAFARAAFGPNVYQETPYLRGLLFASGRQAGGAPSLTLPDWLDAAPARTPGDAGLFLHDVFARVLPGERDAWLPVERPSRSRLVLRRLALAAWLLASVAAGLLMSASFVGDMRTVELVRRDYPAHPRFTGEFAHDTATLERIGRVIADVERRDERRLVRPLAGATPVGRLEAELKRRYVAHYRRSIEPTADRLFFGEPDGASDVRAADDARLAARIRNLVRYVNLMQARRRGADRETLAQMPAPAVARATDGGGARGVDSVGVSGVSGGVGGARAAEGAGRAVRASGGRRAGDARAARGMRGAAGNAGAGAGAEIAPAADGVRDRDEGFARVSALAVDLIAWSAPDDRALAARVAAAQAELERLAYRDPDGAWLLALPDASMPRDVTLADFWPAAEPRTLPDAQPAALRDVRVPAALTAAHRPAIDAFLDEMAQAVANRPKFAFHRDAFDTWYRARRIDAWRDFVARFPQGEQGLTTQAQWRAVIDRIADRRDPFAALLARVDREFESERDDTLPPWLRFVRTTSHMLAPAMLAPARLPAASGGLGAALGSISRSGGRALREALGGAPEQGRLTLERDAALRDALVDYERRVAALAADALAGPGAAYRLAADFHGFGVDPSVQASAMRAADSALRDVKRLAGDRDVGGDVVWSLVGGPLRALIAYVERQASCALQDDWERDVLWPLRRAATRDDVEGLLYGPQGAIWAFVDGPAKPFVRVGAARASALDTLGYRLPFTDAFLPLIDDAAARRVAQARRDAERRAQQQAALELDERIASLGKQIDALRAQTVRFGIVAQPTDVNPDAQAKPFETVLTLQCAPQARTLTNYNLRVSEQIDWQPDRCGDATLRISLGGVTLVRRYAGSLGVARFVQDFRYGVRRFTPRDFPDAKAQLQRLGVRHIDVRYDFSGHDALLAHVGRIDALERARRDDLARQRRAANRQDDDAGGATAIARAAASVANAPGATLPRRIGVCWGDPAHDRPDGDGAQP</sequence>
<protein>
    <recommendedName>
        <fullName evidence="2">Type VI secretion system component TssM1 N-terminal domain-containing protein</fullName>
    </recommendedName>
</protein>
<feature type="domain" description="Type VI secretion system component TssM1 N-terminal" evidence="2">
    <location>
        <begin position="172"/>
        <end position="415"/>
    </location>
</feature>
<proteinExistence type="predicted"/>
<keyword evidence="1" id="KW-0812">Transmembrane</keyword>
<accession>A0AA40JJ57</accession>
<dbReference type="PANTHER" id="PTHR36153">
    <property type="entry name" value="INNER MEMBRANE PROTEIN-RELATED"/>
    <property type="match status" value="1"/>
</dbReference>